<accession>A0ABP8TE79</accession>
<keyword evidence="4 6" id="KW-0503">Monooxygenase</keyword>
<evidence type="ECO:0000259" key="5">
    <source>
        <dbReference type="Pfam" id="PF01494"/>
    </source>
</evidence>
<comment type="caution">
    <text evidence="6">The sequence shown here is derived from an EMBL/GenBank/DDBJ whole genome shotgun (WGS) entry which is preliminary data.</text>
</comment>
<evidence type="ECO:0000313" key="6">
    <source>
        <dbReference type="EMBL" id="GAA4606022.1"/>
    </source>
</evidence>
<gene>
    <name evidence="6" type="ORF">GCM10023195_21240</name>
</gene>
<organism evidence="6 7">
    <name type="scientific">Actinoallomurus liliacearum</name>
    <dbReference type="NCBI Taxonomy" id="1080073"/>
    <lineage>
        <taxon>Bacteria</taxon>
        <taxon>Bacillati</taxon>
        <taxon>Actinomycetota</taxon>
        <taxon>Actinomycetes</taxon>
        <taxon>Streptosporangiales</taxon>
        <taxon>Thermomonosporaceae</taxon>
        <taxon>Actinoallomurus</taxon>
    </lineage>
</organism>
<dbReference type="RefSeq" id="WP_345352187.1">
    <property type="nucleotide sequence ID" value="NZ_BAABHJ010000005.1"/>
</dbReference>
<dbReference type="InterPro" id="IPR036188">
    <property type="entry name" value="FAD/NAD-bd_sf"/>
</dbReference>
<evidence type="ECO:0000256" key="3">
    <source>
        <dbReference type="ARBA" id="ARBA00023002"/>
    </source>
</evidence>
<protein>
    <submittedName>
        <fullName evidence="6">FAD-dependent monooxygenase</fullName>
    </submittedName>
</protein>
<dbReference type="Proteomes" id="UP001500212">
    <property type="component" value="Unassembled WGS sequence"/>
</dbReference>
<keyword evidence="2" id="KW-0274">FAD</keyword>
<evidence type="ECO:0000256" key="2">
    <source>
        <dbReference type="ARBA" id="ARBA00022827"/>
    </source>
</evidence>
<dbReference type="SUPFAM" id="SSF51905">
    <property type="entry name" value="FAD/NAD(P)-binding domain"/>
    <property type="match status" value="1"/>
</dbReference>
<evidence type="ECO:0000256" key="4">
    <source>
        <dbReference type="ARBA" id="ARBA00023033"/>
    </source>
</evidence>
<name>A0ABP8TE79_9ACTN</name>
<sequence length="400" mass="42389">MTERDLGRVLVIGAGIGGLTLAHTLVGAGIDVRVYEADDDTGDRPQGYRIGLAPAGMAGLRASLPRRLYELVEATSGSLTGPGLLFDEQLTLLHSDLEGPAADARAMDRQVLRRILLGGLGDRVAYRKRLTGLMERADGPVTAHFADGTEATGDVLVGADGGNSVVRRHVAPEVRLVPADLCGAMGRTPITERFLRLVPGRGTMVKGPGITLMLGRMQFGTEPSAAAAELAPGLDMPYRDSYVRWVLLVPPDHPAAADAGRGRWDAREVVLGLIDGWHPDLRELVRSADMSAIGRSRIYDRPMPPWPAGRVTLLGDAAHLTLASGGNGATTAIQDAVRLCARLDEVRRGERRPASALAVYQADLLERGNAAVEAGKEALKRFVPAGETADLPRAAHGAEG</sequence>
<keyword evidence="1" id="KW-0285">Flavoprotein</keyword>
<dbReference type="Pfam" id="PF01494">
    <property type="entry name" value="FAD_binding_3"/>
    <property type="match status" value="2"/>
</dbReference>
<dbReference type="GO" id="GO:0004497">
    <property type="term" value="F:monooxygenase activity"/>
    <property type="evidence" value="ECO:0007669"/>
    <property type="project" value="UniProtKB-KW"/>
</dbReference>
<dbReference type="PANTHER" id="PTHR47178">
    <property type="entry name" value="MONOOXYGENASE, FAD-BINDING"/>
    <property type="match status" value="1"/>
</dbReference>
<keyword evidence="3" id="KW-0560">Oxidoreductase</keyword>
<reference evidence="7" key="1">
    <citation type="journal article" date="2019" name="Int. J. Syst. Evol. Microbiol.">
        <title>The Global Catalogue of Microorganisms (GCM) 10K type strain sequencing project: providing services to taxonomists for standard genome sequencing and annotation.</title>
        <authorList>
            <consortium name="The Broad Institute Genomics Platform"/>
            <consortium name="The Broad Institute Genome Sequencing Center for Infectious Disease"/>
            <person name="Wu L."/>
            <person name="Ma J."/>
        </authorList>
    </citation>
    <scope>NUCLEOTIDE SEQUENCE [LARGE SCALE GENOMIC DNA]</scope>
    <source>
        <strain evidence="7">JCM 17938</strain>
    </source>
</reference>
<dbReference type="EMBL" id="BAABHJ010000005">
    <property type="protein sequence ID" value="GAA4606022.1"/>
    <property type="molecule type" value="Genomic_DNA"/>
</dbReference>
<evidence type="ECO:0000313" key="7">
    <source>
        <dbReference type="Proteomes" id="UP001500212"/>
    </source>
</evidence>
<dbReference type="PRINTS" id="PR00420">
    <property type="entry name" value="RNGMNOXGNASE"/>
</dbReference>
<dbReference type="Gene3D" id="3.50.50.60">
    <property type="entry name" value="FAD/NAD(P)-binding domain"/>
    <property type="match status" value="1"/>
</dbReference>
<feature type="domain" description="FAD-binding" evidence="5">
    <location>
        <begin position="9"/>
        <end position="171"/>
    </location>
</feature>
<keyword evidence="7" id="KW-1185">Reference proteome</keyword>
<proteinExistence type="predicted"/>
<dbReference type="PANTHER" id="PTHR47178:SF6">
    <property type="entry name" value="FAD-BINDING DOMAIN-CONTAINING PROTEIN"/>
    <property type="match status" value="1"/>
</dbReference>
<dbReference type="InterPro" id="IPR002938">
    <property type="entry name" value="FAD-bd"/>
</dbReference>
<feature type="domain" description="FAD-binding" evidence="5">
    <location>
        <begin position="288"/>
        <end position="373"/>
    </location>
</feature>
<evidence type="ECO:0000256" key="1">
    <source>
        <dbReference type="ARBA" id="ARBA00022630"/>
    </source>
</evidence>